<feature type="region of interest" description="Disordered" evidence="1">
    <location>
        <begin position="436"/>
        <end position="468"/>
    </location>
</feature>
<keyword evidence="3" id="KW-1185">Reference proteome</keyword>
<organism evidence="2 3">
    <name type="scientific">Colletotrichum tanaceti</name>
    <dbReference type="NCBI Taxonomy" id="1306861"/>
    <lineage>
        <taxon>Eukaryota</taxon>
        <taxon>Fungi</taxon>
        <taxon>Dikarya</taxon>
        <taxon>Ascomycota</taxon>
        <taxon>Pezizomycotina</taxon>
        <taxon>Sordariomycetes</taxon>
        <taxon>Hypocreomycetidae</taxon>
        <taxon>Glomerellales</taxon>
        <taxon>Glomerellaceae</taxon>
        <taxon>Colletotrichum</taxon>
        <taxon>Colletotrichum destructivum species complex</taxon>
    </lineage>
</organism>
<sequence>MVTKSGPLPHSIRIALVILQKTNKDNVYSNIFCDLCSLISARGEESIPILQLASQILSLVLLEQHLAVRVGVEDDAVERVVLARALEHVLVDLAVVAAQAAVEHPVVEPPGVDEADGVGADLLQQGHDGLGPGEGDLADGDGGGAVELAGLLLEGVEGVEAEEPVQQGDGGGVEAGGGGRVVEGLVEVLDDHVLGVGGAEAPEVNEQAVPRLLVLVAVAEGLEGQEGHAPGEGGDEVLVGAEDVEGGADVAAAQELGEDARRVVVAVVPLEDGARRLEEVAGHLLREHVVVALPRQGRQVVGVPRADAAERGVAVAAAGAAADLEPLAGDGGAVGLEGARGGVQVGEEVGAGAQLLGAGVAGPLAGLAGAGARPLLVLVVQVDHAAAGEVQGKGGGQQGQQADLHHGVVEHLVLARLVGRRVAVLELAADGAVAGGDGDALGEDGARLEDDVGPHPRQGAVDQRGVGRSAVPARVGVDGREAGEHVVVRDLDVVEEQEAVVHGVVAELGPDVADVDVGEKLVGLLVADGHDEGVRADVLAVEDQLGHDDGVGGGPAQGTDPPLGGSQMRRVQDKRLVGGVPRGRGLQATDVGAVAEFGLGVASEDLVVLGRLEEELVLLRGALLAQGDEEHARMESIGRGLGDEVIGNEVFLVGPVVLLVQLEEPLAPCQGGLDPGLAAAEVVLRLVKDGVLLEDVEYRLAALEGLLREHEGRELIDVEVGLCSLLSEELGALRAGGLEGLDPIRGIWHLVGLVRRWRLG</sequence>
<reference evidence="2 3" key="1">
    <citation type="journal article" date="2019" name="PLoS ONE">
        <title>Comparative genome analysis indicates high evolutionary potential of pathogenicity genes in Colletotrichum tanaceti.</title>
        <authorList>
            <person name="Lelwala R.V."/>
            <person name="Korhonen P.K."/>
            <person name="Young N.D."/>
            <person name="Scott J.B."/>
            <person name="Ades P.A."/>
            <person name="Gasser R.B."/>
            <person name="Taylor P.W.J."/>
        </authorList>
    </citation>
    <scope>NUCLEOTIDE SEQUENCE [LARGE SCALE GENOMIC DNA]</scope>
    <source>
        <strain evidence="2">BRIP57314</strain>
    </source>
</reference>
<dbReference type="AlphaFoldDB" id="A0A4U6X6B6"/>
<comment type="caution">
    <text evidence="2">The sequence shown here is derived from an EMBL/GenBank/DDBJ whole genome shotgun (WGS) entry which is preliminary data.</text>
</comment>
<accession>A0A4U6X6B6</accession>
<proteinExistence type="predicted"/>
<protein>
    <submittedName>
        <fullName evidence="2">Uncharacterized protein</fullName>
    </submittedName>
</protein>
<gene>
    <name evidence="2" type="ORF">CTA1_8296</name>
</gene>
<feature type="region of interest" description="Disordered" evidence="1">
    <location>
        <begin position="545"/>
        <end position="567"/>
    </location>
</feature>
<evidence type="ECO:0000313" key="3">
    <source>
        <dbReference type="Proteomes" id="UP000310108"/>
    </source>
</evidence>
<dbReference type="Proteomes" id="UP000310108">
    <property type="component" value="Unassembled WGS sequence"/>
</dbReference>
<feature type="compositionally biased region" description="Basic and acidic residues" evidence="1">
    <location>
        <begin position="444"/>
        <end position="454"/>
    </location>
</feature>
<evidence type="ECO:0000256" key="1">
    <source>
        <dbReference type="SAM" id="MobiDB-lite"/>
    </source>
</evidence>
<evidence type="ECO:0000313" key="2">
    <source>
        <dbReference type="EMBL" id="TKW50409.1"/>
    </source>
</evidence>
<dbReference type="EMBL" id="PJEX01000400">
    <property type="protein sequence ID" value="TKW50409.1"/>
    <property type="molecule type" value="Genomic_DNA"/>
</dbReference>
<name>A0A4U6X6B6_9PEZI</name>